<evidence type="ECO:0000313" key="5">
    <source>
        <dbReference type="Proteomes" id="UP000472265"/>
    </source>
</evidence>
<name>A0A671XGF1_SPAAU</name>
<dbReference type="OrthoDB" id="6369810at2759"/>
<dbReference type="GeneTree" id="ENSGT01100000263473"/>
<feature type="signal peptide" evidence="2">
    <location>
        <begin position="1"/>
        <end position="22"/>
    </location>
</feature>
<sequence>MALLQSTISFIGIILLFQKTTAGNPSQWFHLITDSLTWHEAQGFCRVKHADLATVNNMDDKNELDKTLSGRTTLSWIGLLRGGTRRWMWSDGRGTAHFTRWDDGEPSNDDGREWCGEISQTTRWNDLSCGGENDFVCYERQPLKYVHYKEGESWVASQELCRIKHTDLAYVTTSTQNSKIADLVKSWTGIIGFNNNAWFGLFNDAWMWSDGGQTSFRYWQTGKPNGGSCAAVSVSEQGRWVDINCASKAAFVCQGGLRVKKMIIRIKVRSDADLTDSAVSDTILKEFETRLKDRFVTDFSVRWRSDKNGVIFQRQEQQEVAEKTGC</sequence>
<dbReference type="SUPFAM" id="SSF56436">
    <property type="entry name" value="C-type lectin-like"/>
    <property type="match status" value="2"/>
</dbReference>
<feature type="domain" description="C-type lectin" evidence="3">
    <location>
        <begin position="145"/>
        <end position="254"/>
    </location>
</feature>
<feature type="chain" id="PRO_5025650214" evidence="2">
    <location>
        <begin position="23"/>
        <end position="326"/>
    </location>
</feature>
<evidence type="ECO:0000259" key="3">
    <source>
        <dbReference type="PROSITE" id="PS50041"/>
    </source>
</evidence>
<reference evidence="4" key="2">
    <citation type="submission" date="2025-08" db="UniProtKB">
        <authorList>
            <consortium name="Ensembl"/>
        </authorList>
    </citation>
    <scope>IDENTIFICATION</scope>
</reference>
<dbReference type="InterPro" id="IPR001304">
    <property type="entry name" value="C-type_lectin-like"/>
</dbReference>
<keyword evidence="5" id="KW-1185">Reference proteome</keyword>
<dbReference type="InterPro" id="IPR018378">
    <property type="entry name" value="C-type_lectin_CS"/>
</dbReference>
<accession>A0A671XGF1</accession>
<dbReference type="Pfam" id="PF00059">
    <property type="entry name" value="Lectin_C"/>
    <property type="match status" value="2"/>
</dbReference>
<feature type="domain" description="C-type lectin" evidence="3">
    <location>
        <begin position="29"/>
        <end position="138"/>
    </location>
</feature>
<dbReference type="AlphaFoldDB" id="A0A671XGF1"/>
<dbReference type="Proteomes" id="UP000472265">
    <property type="component" value="Chromosome 10"/>
</dbReference>
<proteinExistence type="predicted"/>
<keyword evidence="2" id="KW-0732">Signal</keyword>
<dbReference type="PROSITE" id="PS50041">
    <property type="entry name" value="C_TYPE_LECTIN_2"/>
    <property type="match status" value="2"/>
</dbReference>
<dbReference type="PANTHER" id="PTHR45784:SF3">
    <property type="entry name" value="C-TYPE LECTIN DOMAIN FAMILY 4 MEMBER K-LIKE-RELATED"/>
    <property type="match status" value="1"/>
</dbReference>
<evidence type="ECO:0000313" key="4">
    <source>
        <dbReference type="Ensembl" id="ENSSAUP00010049301.1"/>
    </source>
</evidence>
<evidence type="ECO:0000256" key="1">
    <source>
        <dbReference type="ARBA" id="ARBA00023157"/>
    </source>
</evidence>
<gene>
    <name evidence="4" type="primary">LOC115589572</name>
</gene>
<evidence type="ECO:0000256" key="2">
    <source>
        <dbReference type="SAM" id="SignalP"/>
    </source>
</evidence>
<dbReference type="Gene3D" id="3.10.100.10">
    <property type="entry name" value="Mannose-Binding Protein A, subunit A"/>
    <property type="match status" value="2"/>
</dbReference>
<dbReference type="InParanoid" id="A0A671XGF1"/>
<reference evidence="4" key="3">
    <citation type="submission" date="2025-09" db="UniProtKB">
        <authorList>
            <consortium name="Ensembl"/>
        </authorList>
    </citation>
    <scope>IDENTIFICATION</scope>
</reference>
<reference evidence="4" key="1">
    <citation type="submission" date="2021-04" db="EMBL/GenBank/DDBJ databases">
        <authorList>
            <consortium name="Wellcome Sanger Institute Data Sharing"/>
        </authorList>
    </citation>
    <scope>NUCLEOTIDE SEQUENCE [LARGE SCALE GENOMIC DNA]</scope>
</reference>
<dbReference type="OMA" id="WVDINCA"/>
<dbReference type="PROSITE" id="PS00615">
    <property type="entry name" value="C_TYPE_LECTIN_1"/>
    <property type="match status" value="1"/>
</dbReference>
<organism evidence="4 5">
    <name type="scientific">Sparus aurata</name>
    <name type="common">Gilthead sea bream</name>
    <dbReference type="NCBI Taxonomy" id="8175"/>
    <lineage>
        <taxon>Eukaryota</taxon>
        <taxon>Metazoa</taxon>
        <taxon>Chordata</taxon>
        <taxon>Craniata</taxon>
        <taxon>Vertebrata</taxon>
        <taxon>Euteleostomi</taxon>
        <taxon>Actinopterygii</taxon>
        <taxon>Neopterygii</taxon>
        <taxon>Teleostei</taxon>
        <taxon>Neoteleostei</taxon>
        <taxon>Acanthomorphata</taxon>
        <taxon>Eupercaria</taxon>
        <taxon>Spariformes</taxon>
        <taxon>Sparidae</taxon>
        <taxon>Sparus</taxon>
    </lineage>
</organism>
<protein>
    <submittedName>
        <fullName evidence="4">Macrophage mannose receptor 1-like</fullName>
    </submittedName>
</protein>
<dbReference type="PANTHER" id="PTHR45784">
    <property type="entry name" value="C-TYPE LECTIN DOMAIN FAMILY 20 MEMBER A-RELATED"/>
    <property type="match status" value="1"/>
</dbReference>
<dbReference type="GeneID" id="115589572"/>
<dbReference type="InterPro" id="IPR016187">
    <property type="entry name" value="CTDL_fold"/>
</dbReference>
<dbReference type="InterPro" id="IPR016186">
    <property type="entry name" value="C-type_lectin-like/link_sf"/>
</dbReference>
<dbReference type="SMART" id="SM00034">
    <property type="entry name" value="CLECT"/>
    <property type="match status" value="2"/>
</dbReference>
<dbReference type="Ensembl" id="ENSSAUT00010051872.1">
    <property type="protein sequence ID" value="ENSSAUP00010049301.1"/>
    <property type="gene ID" value="ENSSAUG00010020582.1"/>
</dbReference>
<keyword evidence="1" id="KW-1015">Disulfide bond</keyword>
<dbReference type="RefSeq" id="XP_030286405.1">
    <property type="nucleotide sequence ID" value="XM_030430545.1"/>
</dbReference>